<accession>A0A7W9JC38</accession>
<dbReference type="AlphaFoldDB" id="A0A7W9JC38"/>
<comment type="caution">
    <text evidence="1">The sequence shown here is derived from an EMBL/GenBank/DDBJ whole genome shotgun (WGS) entry which is preliminary data.</text>
</comment>
<evidence type="ECO:0000313" key="2">
    <source>
        <dbReference type="Proteomes" id="UP000549971"/>
    </source>
</evidence>
<dbReference type="Proteomes" id="UP000549971">
    <property type="component" value="Unassembled WGS sequence"/>
</dbReference>
<dbReference type="EMBL" id="JACHMY010000001">
    <property type="protein sequence ID" value="MBB5839419.1"/>
    <property type="molecule type" value="Genomic_DNA"/>
</dbReference>
<evidence type="ECO:0000313" key="1">
    <source>
        <dbReference type="EMBL" id="MBB5839419.1"/>
    </source>
</evidence>
<name>A0A7W9JC38_9ACTN</name>
<gene>
    <name evidence="1" type="ORF">HDA39_006153</name>
</gene>
<protein>
    <submittedName>
        <fullName evidence="1">Uncharacterized protein</fullName>
    </submittedName>
</protein>
<dbReference type="RefSeq" id="WP_184801070.1">
    <property type="nucleotide sequence ID" value="NZ_JACHMY010000001.1"/>
</dbReference>
<reference evidence="1 2" key="1">
    <citation type="submission" date="2020-08" db="EMBL/GenBank/DDBJ databases">
        <title>Sequencing the genomes of 1000 actinobacteria strains.</title>
        <authorList>
            <person name="Klenk H.-P."/>
        </authorList>
    </citation>
    <scope>NUCLEOTIDE SEQUENCE [LARGE SCALE GENOMIC DNA]</scope>
    <source>
        <strain evidence="1 2">DSM 28967</strain>
    </source>
</reference>
<organism evidence="1 2">
    <name type="scientific">Kribbella italica</name>
    <dbReference type="NCBI Taxonomy" id="1540520"/>
    <lineage>
        <taxon>Bacteria</taxon>
        <taxon>Bacillati</taxon>
        <taxon>Actinomycetota</taxon>
        <taxon>Actinomycetes</taxon>
        <taxon>Propionibacteriales</taxon>
        <taxon>Kribbellaceae</taxon>
        <taxon>Kribbella</taxon>
    </lineage>
</organism>
<keyword evidence="2" id="KW-1185">Reference proteome</keyword>
<sequence>MALVEGIPGEFGPQPWGEAILRNCGVLLLRITRRPADHEVRLPGLATTPRHVVEERTGKALTWRRDGDDLVVRLPGSDQFPALTVVKVALQGKLRIVPPDTTTANADGVWDLTPTALSRATFHLVARRTADVGVRLIGPAEAGMRLIEALAPGGEFRVQVGGRAYGVPVADVVGQVIGPFPVRAGRVVRLSVAGLVATRALVAPVGTVLASVHPKHGELEVQVTNFGRTATRGSVRVPRPAGWHGAEDAWDFEGLAPGATIGRKLRLRQGAGAAPLVVQLDAGRRPASLPW</sequence>
<proteinExistence type="predicted"/>